<organism evidence="3 4">
    <name type="scientific">Polarella glacialis</name>
    <name type="common">Dinoflagellate</name>
    <dbReference type="NCBI Taxonomy" id="89957"/>
    <lineage>
        <taxon>Eukaryota</taxon>
        <taxon>Sar</taxon>
        <taxon>Alveolata</taxon>
        <taxon>Dinophyceae</taxon>
        <taxon>Suessiales</taxon>
        <taxon>Suessiaceae</taxon>
        <taxon>Polarella</taxon>
    </lineage>
</organism>
<feature type="compositionally biased region" description="Low complexity" evidence="1">
    <location>
        <begin position="46"/>
        <end position="88"/>
    </location>
</feature>
<feature type="signal peptide" evidence="2">
    <location>
        <begin position="1"/>
        <end position="27"/>
    </location>
</feature>
<feature type="chain" id="PRO_5032701606" evidence="2">
    <location>
        <begin position="28"/>
        <end position="100"/>
    </location>
</feature>
<feature type="compositionally biased region" description="Polar residues" evidence="1">
    <location>
        <begin position="89"/>
        <end position="100"/>
    </location>
</feature>
<evidence type="ECO:0000313" key="3">
    <source>
        <dbReference type="EMBL" id="CAE8583085.1"/>
    </source>
</evidence>
<protein>
    <submittedName>
        <fullName evidence="3">Uncharacterized protein</fullName>
    </submittedName>
</protein>
<name>A0A813DBV9_POLGL</name>
<dbReference type="AlphaFoldDB" id="A0A813DBV9"/>
<sequence>MVTGLATILGPATIGAVLPVAFNVCQAALCSKSLLVNYVVQGQINQQHQQQRQKQQTTTTTRTTTTTTTTTMTTTMTTTVTTTRTQTTSPSNPSNCWDGD</sequence>
<feature type="region of interest" description="Disordered" evidence="1">
    <location>
        <begin position="46"/>
        <end position="100"/>
    </location>
</feature>
<dbReference type="Proteomes" id="UP000654075">
    <property type="component" value="Unassembled WGS sequence"/>
</dbReference>
<accession>A0A813DBV9</accession>
<keyword evidence="4" id="KW-1185">Reference proteome</keyword>
<reference evidence="3" key="1">
    <citation type="submission" date="2021-02" db="EMBL/GenBank/DDBJ databases">
        <authorList>
            <person name="Dougan E. K."/>
            <person name="Rhodes N."/>
            <person name="Thang M."/>
            <person name="Chan C."/>
        </authorList>
    </citation>
    <scope>NUCLEOTIDE SEQUENCE</scope>
</reference>
<keyword evidence="2" id="KW-0732">Signal</keyword>
<evidence type="ECO:0000313" key="4">
    <source>
        <dbReference type="Proteomes" id="UP000654075"/>
    </source>
</evidence>
<proteinExistence type="predicted"/>
<gene>
    <name evidence="3" type="ORF">PGLA1383_LOCUS2072</name>
</gene>
<comment type="caution">
    <text evidence="3">The sequence shown here is derived from an EMBL/GenBank/DDBJ whole genome shotgun (WGS) entry which is preliminary data.</text>
</comment>
<evidence type="ECO:0000256" key="1">
    <source>
        <dbReference type="SAM" id="MobiDB-lite"/>
    </source>
</evidence>
<dbReference type="EMBL" id="CAJNNV010000597">
    <property type="protein sequence ID" value="CAE8583085.1"/>
    <property type="molecule type" value="Genomic_DNA"/>
</dbReference>
<evidence type="ECO:0000256" key="2">
    <source>
        <dbReference type="SAM" id="SignalP"/>
    </source>
</evidence>